<evidence type="ECO:0000256" key="2">
    <source>
        <dbReference type="SAM" id="Phobius"/>
    </source>
</evidence>
<feature type="compositionally biased region" description="Polar residues" evidence="1">
    <location>
        <begin position="327"/>
        <end position="362"/>
    </location>
</feature>
<dbReference type="AlphaFoldDB" id="A0A2B7XU42"/>
<dbReference type="Proteomes" id="UP000223968">
    <property type="component" value="Unassembled WGS sequence"/>
</dbReference>
<dbReference type="STRING" id="1447875.A0A2B7XU42"/>
<name>A0A2B7XU42_9EURO</name>
<comment type="caution">
    <text evidence="4">The sequence shown here is derived from an EMBL/GenBank/DDBJ whole genome shotgun (WGS) entry which is preliminary data.</text>
</comment>
<dbReference type="OrthoDB" id="5426678at2759"/>
<protein>
    <submittedName>
        <fullName evidence="4">Uncharacterized protein</fullName>
    </submittedName>
</protein>
<feature type="chain" id="PRO_5012337922" evidence="3">
    <location>
        <begin position="19"/>
        <end position="370"/>
    </location>
</feature>
<feature type="transmembrane region" description="Helical" evidence="2">
    <location>
        <begin position="222"/>
        <end position="249"/>
    </location>
</feature>
<keyword evidence="5" id="KW-1185">Reference proteome</keyword>
<evidence type="ECO:0000313" key="4">
    <source>
        <dbReference type="EMBL" id="PGH12510.1"/>
    </source>
</evidence>
<sequence length="370" mass="41019">MLLSSLALLSLFAGRGLGYRVTPGSPCESICLRPSRNTTADGIVCSDDDFSSPPGTYFQECVKCLLRSPYFIRVGFEDSESDVEWGLYNLRYAVSSCIFGYPEEKLKGYSTPCQVTCELLRPAFGLNLLDPGVRNMYDHCGMGAFDDGVIDQCAFCFNMTESERYIGNFVEAVRDGCHAKVPDNVSFPVDPNRIFDVEPLPPTTDFPKLIPPGQEKPKMKNLILIIVFPILGFLFLLACASGACVFFILRRRRTAKRKSQPNHLHERWNDTGIMTPVDNKQLHRSWGEPSPYPPEITGSYPGYPKQEYTSPSGSQQDIKYPPDVKCQSETYAGESNSSSSATPQLATVLSRNGNGSPQLSSTPKRKPSNE</sequence>
<keyword evidence="2" id="KW-0472">Membrane</keyword>
<feature type="region of interest" description="Disordered" evidence="1">
    <location>
        <begin position="281"/>
        <end position="370"/>
    </location>
</feature>
<accession>A0A2B7XU42</accession>
<feature type="compositionally biased region" description="Polar residues" evidence="1">
    <location>
        <begin position="307"/>
        <end position="317"/>
    </location>
</feature>
<feature type="signal peptide" evidence="3">
    <location>
        <begin position="1"/>
        <end position="18"/>
    </location>
</feature>
<reference evidence="4 5" key="1">
    <citation type="submission" date="2017-10" db="EMBL/GenBank/DDBJ databases">
        <title>Comparative genomics in systemic dimorphic fungi from Ajellomycetaceae.</title>
        <authorList>
            <person name="Munoz J.F."/>
            <person name="Mcewen J.G."/>
            <person name="Clay O.K."/>
            <person name="Cuomo C.A."/>
        </authorList>
    </citation>
    <scope>NUCLEOTIDE SEQUENCE [LARGE SCALE GENOMIC DNA]</scope>
    <source>
        <strain evidence="4 5">UAMH5409</strain>
    </source>
</reference>
<keyword evidence="2" id="KW-0812">Transmembrane</keyword>
<keyword evidence="2" id="KW-1133">Transmembrane helix</keyword>
<gene>
    <name evidence="4" type="ORF">AJ79_04254</name>
</gene>
<dbReference type="EMBL" id="PDNB01000057">
    <property type="protein sequence ID" value="PGH12510.1"/>
    <property type="molecule type" value="Genomic_DNA"/>
</dbReference>
<evidence type="ECO:0000313" key="5">
    <source>
        <dbReference type="Proteomes" id="UP000223968"/>
    </source>
</evidence>
<evidence type="ECO:0000256" key="1">
    <source>
        <dbReference type="SAM" id="MobiDB-lite"/>
    </source>
</evidence>
<keyword evidence="3" id="KW-0732">Signal</keyword>
<organism evidence="4 5">
    <name type="scientific">Helicocarpus griseus UAMH5409</name>
    <dbReference type="NCBI Taxonomy" id="1447875"/>
    <lineage>
        <taxon>Eukaryota</taxon>
        <taxon>Fungi</taxon>
        <taxon>Dikarya</taxon>
        <taxon>Ascomycota</taxon>
        <taxon>Pezizomycotina</taxon>
        <taxon>Eurotiomycetes</taxon>
        <taxon>Eurotiomycetidae</taxon>
        <taxon>Onygenales</taxon>
        <taxon>Ajellomycetaceae</taxon>
        <taxon>Helicocarpus</taxon>
    </lineage>
</organism>
<proteinExistence type="predicted"/>
<evidence type="ECO:0000256" key="3">
    <source>
        <dbReference type="SAM" id="SignalP"/>
    </source>
</evidence>